<dbReference type="SMART" id="SM00320">
    <property type="entry name" value="WD40"/>
    <property type="match status" value="7"/>
</dbReference>
<keyword evidence="8" id="KW-1185">Reference proteome</keyword>
<dbReference type="EnsemblMetazoa" id="CLYHEMT021848.1">
    <property type="protein sequence ID" value="CLYHEMP021848.1"/>
    <property type="gene ID" value="CLYHEMG021848"/>
</dbReference>
<evidence type="ECO:0000313" key="7">
    <source>
        <dbReference type="EnsemblMetazoa" id="CLYHEMP021848.1"/>
    </source>
</evidence>
<dbReference type="CDD" id="cd22887">
    <property type="entry name" value="Atg16_CCD"/>
    <property type="match status" value="1"/>
</dbReference>
<keyword evidence="5" id="KW-0175">Coiled coil</keyword>
<feature type="repeat" description="WD" evidence="4">
    <location>
        <begin position="271"/>
        <end position="312"/>
    </location>
</feature>
<sequence>MAAELQGWRKNILQQLETRKAVEIRPFQELIESHNKLITAGSATKIRNQELEHQSYQLKQEIHELQGKVAVGNTGSPLSGNEKYLEQKIFKLQEEVTELHRNKGENAQKIIQLTAELKEKDEIISSKEAHILDAQNNQDALAFESRKLQLTISELESTNQMLKDEHQALQMLHSSLETKINKLQEDNMQLVERWMQEKAKVADQINFENEMVASLRQKKLQQQLQDAANEPIQIKATSYSKSPDRTGSFHLPVPAYVCITSVPDRARHTMDNAHDGEVSSLRFSISGKYFVSGGADRKVKVWEVGRGSCTPHGTLMGCNQSVTCVRFDSTEKMILAASNDNACRIWGLHDQRLKHTLTGHTGKVLSAKFLGEDSSKIVSGSHDRTLKIWDLRSKACTKTIFAGSSCNDLLTADVAGTTIISGHFDKKIRFWDVRQDQNINEIQLQGRVTSLDLSQDMNFLLAVTRDDALKLIDMRNNQIISTYRCEGFKVAFDYTRACFSPDAQFVMCGSYDGGVYVWNAKTNQLEKVLREHKSAVVATAWHPNGTCMLSCDKNKHIVLWTDI</sequence>
<dbReference type="Proteomes" id="UP000594262">
    <property type="component" value="Unplaced"/>
</dbReference>
<dbReference type="FunFam" id="2.130.10.10:FF:001153">
    <property type="entry name" value="Protein will die slowly-like protein"/>
    <property type="match status" value="1"/>
</dbReference>
<dbReference type="InterPro" id="IPR020472">
    <property type="entry name" value="WD40_PAC1"/>
</dbReference>
<proteinExistence type="inferred from homology"/>
<dbReference type="SUPFAM" id="SSF50978">
    <property type="entry name" value="WD40 repeat-like"/>
    <property type="match status" value="1"/>
</dbReference>
<feature type="coiled-coil region" evidence="5">
    <location>
        <begin position="145"/>
        <end position="193"/>
    </location>
</feature>
<dbReference type="Gene3D" id="2.130.10.10">
    <property type="entry name" value="YVTN repeat-like/Quinoprotein amine dehydrogenase"/>
    <property type="match status" value="3"/>
</dbReference>
<feature type="domain" description="Autophagy-related protein 16" evidence="6">
    <location>
        <begin position="12"/>
        <end position="206"/>
    </location>
</feature>
<dbReference type="PROSITE" id="PS50294">
    <property type="entry name" value="WD_REPEATS_REGION"/>
    <property type="match status" value="3"/>
</dbReference>
<organism evidence="7 8">
    <name type="scientific">Clytia hemisphaerica</name>
    <dbReference type="NCBI Taxonomy" id="252671"/>
    <lineage>
        <taxon>Eukaryota</taxon>
        <taxon>Metazoa</taxon>
        <taxon>Cnidaria</taxon>
        <taxon>Hydrozoa</taxon>
        <taxon>Hydroidolina</taxon>
        <taxon>Leptothecata</taxon>
        <taxon>Obeliida</taxon>
        <taxon>Clytiidae</taxon>
        <taxon>Clytia</taxon>
    </lineage>
</organism>
<name>A0A7M5XG71_9CNID</name>
<dbReference type="PROSITE" id="PS00678">
    <property type="entry name" value="WD_REPEATS_1"/>
    <property type="match status" value="1"/>
</dbReference>
<dbReference type="GO" id="GO:0034274">
    <property type="term" value="C:Atg12-Atg5-Atg16 complex"/>
    <property type="evidence" value="ECO:0007669"/>
    <property type="project" value="TreeGrafter"/>
</dbReference>
<dbReference type="GO" id="GO:0034045">
    <property type="term" value="C:phagophore assembly site membrane"/>
    <property type="evidence" value="ECO:0007669"/>
    <property type="project" value="TreeGrafter"/>
</dbReference>
<dbReference type="RefSeq" id="XP_066924416.1">
    <property type="nucleotide sequence ID" value="XM_067068315.1"/>
</dbReference>
<dbReference type="Pfam" id="PF08614">
    <property type="entry name" value="ATG16"/>
    <property type="match status" value="1"/>
</dbReference>
<protein>
    <recommendedName>
        <fullName evidence="6">Autophagy-related protein 16 domain-containing protein</fullName>
    </recommendedName>
</protein>
<dbReference type="PANTHER" id="PTHR19878:SF8">
    <property type="entry name" value="AUTOPHAGY-RELATED 16, ISOFORM F"/>
    <property type="match status" value="1"/>
</dbReference>
<dbReference type="InterPro" id="IPR001680">
    <property type="entry name" value="WD40_rpt"/>
</dbReference>
<evidence type="ECO:0000256" key="5">
    <source>
        <dbReference type="SAM" id="Coils"/>
    </source>
</evidence>
<evidence type="ECO:0000256" key="2">
    <source>
        <dbReference type="ARBA" id="ARBA00022574"/>
    </source>
</evidence>
<dbReference type="OrthoDB" id="6018161at2759"/>
<evidence type="ECO:0000259" key="6">
    <source>
        <dbReference type="Pfam" id="PF08614"/>
    </source>
</evidence>
<evidence type="ECO:0000256" key="4">
    <source>
        <dbReference type="PROSITE-ProRule" id="PRU00221"/>
    </source>
</evidence>
<keyword evidence="2 4" id="KW-0853">WD repeat</keyword>
<dbReference type="InterPro" id="IPR013923">
    <property type="entry name" value="Autophagy-rel_prot_16_dom"/>
</dbReference>
<dbReference type="PROSITE" id="PS50082">
    <property type="entry name" value="WD_REPEATS_2"/>
    <property type="match status" value="6"/>
</dbReference>
<evidence type="ECO:0000256" key="1">
    <source>
        <dbReference type="ARBA" id="ARBA00009271"/>
    </source>
</evidence>
<dbReference type="GO" id="GO:0000045">
    <property type="term" value="P:autophagosome assembly"/>
    <property type="evidence" value="ECO:0007669"/>
    <property type="project" value="InterPro"/>
</dbReference>
<feature type="repeat" description="WD" evidence="4">
    <location>
        <begin position="499"/>
        <end position="528"/>
    </location>
</feature>
<dbReference type="GO" id="GO:0043495">
    <property type="term" value="F:protein-membrane adaptor activity"/>
    <property type="evidence" value="ECO:0007669"/>
    <property type="project" value="TreeGrafter"/>
</dbReference>
<dbReference type="GeneID" id="136811687"/>
<reference evidence="7" key="1">
    <citation type="submission" date="2021-01" db="UniProtKB">
        <authorList>
            <consortium name="EnsemblMetazoa"/>
        </authorList>
    </citation>
    <scope>IDENTIFICATION</scope>
</reference>
<comment type="similarity">
    <text evidence="1">Belongs to the WD repeat ATG16 family.</text>
</comment>
<dbReference type="InterPro" id="IPR015943">
    <property type="entry name" value="WD40/YVTN_repeat-like_dom_sf"/>
</dbReference>
<dbReference type="CDD" id="cd00200">
    <property type="entry name" value="WD40"/>
    <property type="match status" value="1"/>
</dbReference>
<dbReference type="Pfam" id="PF00400">
    <property type="entry name" value="WD40"/>
    <property type="match status" value="5"/>
</dbReference>
<evidence type="ECO:0000313" key="8">
    <source>
        <dbReference type="Proteomes" id="UP000594262"/>
    </source>
</evidence>
<feature type="repeat" description="WD" evidence="4">
    <location>
        <begin position="529"/>
        <end position="563"/>
    </location>
</feature>
<feature type="repeat" description="WD" evidence="4">
    <location>
        <begin position="315"/>
        <end position="356"/>
    </location>
</feature>
<keyword evidence="3" id="KW-0677">Repeat</keyword>
<evidence type="ECO:0000256" key="3">
    <source>
        <dbReference type="ARBA" id="ARBA00022737"/>
    </source>
</evidence>
<dbReference type="GO" id="GO:0000421">
    <property type="term" value="C:autophagosome membrane"/>
    <property type="evidence" value="ECO:0007669"/>
    <property type="project" value="TreeGrafter"/>
</dbReference>
<dbReference type="InterPro" id="IPR036322">
    <property type="entry name" value="WD40_repeat_dom_sf"/>
</dbReference>
<dbReference type="AlphaFoldDB" id="A0A7M5XG71"/>
<dbReference type="PANTHER" id="PTHR19878">
    <property type="entry name" value="AUTOPHAGY PROTEIN 16-LIKE"/>
    <property type="match status" value="1"/>
</dbReference>
<dbReference type="InterPro" id="IPR019775">
    <property type="entry name" value="WD40_repeat_CS"/>
</dbReference>
<dbReference type="InterPro" id="IPR045160">
    <property type="entry name" value="ATG16"/>
</dbReference>
<feature type="repeat" description="WD" evidence="4">
    <location>
        <begin position="357"/>
        <end position="399"/>
    </location>
</feature>
<accession>A0A7M5XG71</accession>
<feature type="repeat" description="WD" evidence="4">
    <location>
        <begin position="416"/>
        <end position="441"/>
    </location>
</feature>
<dbReference type="PRINTS" id="PR00320">
    <property type="entry name" value="GPROTEINBRPT"/>
</dbReference>